<organism evidence="3 4">
    <name type="scientific">Lasiodiplodia theobromae</name>
    <dbReference type="NCBI Taxonomy" id="45133"/>
    <lineage>
        <taxon>Eukaryota</taxon>
        <taxon>Fungi</taxon>
        <taxon>Dikarya</taxon>
        <taxon>Ascomycota</taxon>
        <taxon>Pezizomycotina</taxon>
        <taxon>Dothideomycetes</taxon>
        <taxon>Dothideomycetes incertae sedis</taxon>
        <taxon>Botryosphaeriales</taxon>
        <taxon>Botryosphaeriaceae</taxon>
        <taxon>Lasiodiplodia</taxon>
    </lineage>
</organism>
<dbReference type="AlphaFoldDB" id="A0A8H7IQ18"/>
<evidence type="ECO:0000256" key="1">
    <source>
        <dbReference type="SAM" id="MobiDB-lite"/>
    </source>
</evidence>
<dbReference type="EMBL" id="MDYX01000024">
    <property type="protein sequence ID" value="KAF9629207.1"/>
    <property type="molecule type" value="Genomic_DNA"/>
</dbReference>
<protein>
    <recommendedName>
        <fullName evidence="2">H-type lectin domain-containing protein</fullName>
    </recommendedName>
</protein>
<dbReference type="SUPFAM" id="SSF51101">
    <property type="entry name" value="Mannose-binding lectins"/>
    <property type="match status" value="1"/>
</dbReference>
<dbReference type="Proteomes" id="UP000627934">
    <property type="component" value="Unassembled WGS sequence"/>
</dbReference>
<dbReference type="GO" id="GO:0007155">
    <property type="term" value="P:cell adhesion"/>
    <property type="evidence" value="ECO:0007669"/>
    <property type="project" value="InterPro"/>
</dbReference>
<feature type="domain" description="H-type lectin" evidence="2">
    <location>
        <begin position="681"/>
        <end position="745"/>
    </location>
</feature>
<evidence type="ECO:0000313" key="4">
    <source>
        <dbReference type="Proteomes" id="UP000627934"/>
    </source>
</evidence>
<dbReference type="InterPro" id="IPR037221">
    <property type="entry name" value="H-type_lectin_dom_sf"/>
</dbReference>
<feature type="domain" description="H-type lectin" evidence="2">
    <location>
        <begin position="770"/>
        <end position="836"/>
    </location>
</feature>
<dbReference type="InterPro" id="IPR019019">
    <property type="entry name" value="H-type_lectin_domain"/>
</dbReference>
<name>A0A8H7IQ18_9PEZI</name>
<gene>
    <name evidence="3" type="ORF">BFW01_g10410</name>
</gene>
<dbReference type="Gene3D" id="2.60.40.2080">
    <property type="match status" value="3"/>
</dbReference>
<reference evidence="3" key="2">
    <citation type="journal article" date="2018" name="DNA Res.">
        <title>Comparative genome and transcriptome analyses reveal adaptations to opportunistic infections in woody plant degrading pathogens of Botryosphaeriaceae.</title>
        <authorList>
            <person name="Yan J.Y."/>
            <person name="Zhao W.S."/>
            <person name="Chen Z."/>
            <person name="Xing Q.K."/>
            <person name="Zhang W."/>
            <person name="Chethana K.W.T."/>
            <person name="Xue M.F."/>
            <person name="Xu J.P."/>
            <person name="Phillips A.J.L."/>
            <person name="Wang Y."/>
            <person name="Liu J.H."/>
            <person name="Liu M."/>
            <person name="Zhou Y."/>
            <person name="Jayawardena R.S."/>
            <person name="Manawasinghe I.S."/>
            <person name="Huang J.B."/>
            <person name="Qiao G.H."/>
            <person name="Fu C.Y."/>
            <person name="Guo F.F."/>
            <person name="Dissanayake A.J."/>
            <person name="Peng Y.L."/>
            <person name="Hyde K.D."/>
            <person name="Li X.H."/>
        </authorList>
    </citation>
    <scope>NUCLEOTIDE SEQUENCE</scope>
    <source>
        <strain evidence="3">CSS-01s</strain>
    </source>
</reference>
<dbReference type="Pfam" id="PF09458">
    <property type="entry name" value="H_lectin"/>
    <property type="match status" value="3"/>
</dbReference>
<feature type="region of interest" description="Disordered" evidence="1">
    <location>
        <begin position="47"/>
        <end position="94"/>
    </location>
</feature>
<dbReference type="SUPFAM" id="SSF141086">
    <property type="entry name" value="Agglutinin HPA-like"/>
    <property type="match status" value="3"/>
</dbReference>
<sequence length="839" mass="92525">MAYRLAPYNDSMEIGQGFVFTLHEIRAREPLVAPAIPVSSGLLLDKAPSDGESEVSSTITDCKVSTPTSSQWEHVDEPTEQNQGHGYPQSHESSEPTVTYVARSVSNASDVTSLMGLTGGAAVLGYAQSATTHGRLFDFEQYFDADINYYISIRVVTDHLSPLTTFSTKKPMTHELNQRDRYGDTFISGFLEGGQLDALVSFKLHYKHNYGKVLVNPIFAVLSTYDSIPTVDGPASPSIPLTSYNQAFLHLNTLFDAYMEFHNIKQALSAQIWGIRAGTITFEPTFVRESENEHYFEATSSGLARAKRKCMSKMVDIIREVESMSMCSTQTVKEDFVETFYEKAIEFRERLPRMRSITSSKNDNTHEPLFVGSESSLLPVEKQKVRDLVAEHPNIGAHIRLSPPCGEGSRGSTFCSLDFLRPDWIVAKVVVQVSCGAIATITIHYANGLSTVFGPRRQGGKLFELELDTAQKEKIVSCSFEMGRFVGMVNSPLRMTALRLSTNRCSILMAQAGNWKQPIKGLSKRASVSFKDLQMVDYDQPISNGHIVGFWGQTDPIEGFGLCRLAPIWCNMYARPTEPTTLEPITEDQPEGDVVTYTSEFSEQSLPNILLGMKKMDTFGGANMRFNAATESVTASSFAVGVEQWSNSILYGAEFTWIGIPPSLRGVQAGNFMCHSPSTQRQISFPRPFRAPPRVLVWISGLDLRIKDGKTVSVVASSISNDTFTLGISGIGSGIKYAMVSWIAVDQDSPCLVGNFSIDIEEYGEAQGHFAFPEGKFTAPPTVLVAFSSFQVGGPAGSNPRFGTCTWGETENGFTWKVYKWNESSIRSATIHWLAIPAQ</sequence>
<evidence type="ECO:0000259" key="2">
    <source>
        <dbReference type="Pfam" id="PF09458"/>
    </source>
</evidence>
<proteinExistence type="predicted"/>
<dbReference type="GO" id="GO:0030246">
    <property type="term" value="F:carbohydrate binding"/>
    <property type="evidence" value="ECO:0007669"/>
    <property type="project" value="InterPro"/>
</dbReference>
<accession>A0A8H7IQ18</accession>
<evidence type="ECO:0000313" key="3">
    <source>
        <dbReference type="EMBL" id="KAF9629207.1"/>
    </source>
</evidence>
<dbReference type="InterPro" id="IPR036404">
    <property type="entry name" value="Jacalin-like_lectin_dom_sf"/>
</dbReference>
<dbReference type="Gene3D" id="2.100.10.30">
    <property type="entry name" value="Jacalin-like lectin domain"/>
    <property type="match status" value="1"/>
</dbReference>
<reference evidence="3" key="1">
    <citation type="submission" date="2016-08" db="EMBL/GenBank/DDBJ databases">
        <authorList>
            <person name="Yan J."/>
        </authorList>
    </citation>
    <scope>NUCLEOTIDE SEQUENCE</scope>
    <source>
        <strain evidence="3">CSS-01s</strain>
    </source>
</reference>
<comment type="caution">
    <text evidence="3">The sequence shown here is derived from an EMBL/GenBank/DDBJ whole genome shotgun (WGS) entry which is preliminary data.</text>
</comment>
<feature type="compositionally biased region" description="Polar residues" evidence="1">
    <location>
        <begin position="54"/>
        <end position="72"/>
    </location>
</feature>
<feature type="domain" description="H-type lectin" evidence="2">
    <location>
        <begin position="595"/>
        <end position="658"/>
    </location>
</feature>